<dbReference type="PROSITE" id="PS50067">
    <property type="entry name" value="KINESIN_MOTOR_2"/>
    <property type="match status" value="1"/>
</dbReference>
<sequence length="61" mass="6805">MEGKPTDLGVIPCGIQALFDRASESNSRFLFTFSMVEIYMGNLRDLLVPGSKTHGFKEVPR</sequence>
<evidence type="ECO:0000256" key="2">
    <source>
        <dbReference type="ARBA" id="ARBA00023175"/>
    </source>
</evidence>
<dbReference type="Gene3D" id="3.40.850.10">
    <property type="entry name" value="Kinesin motor domain"/>
    <property type="match status" value="1"/>
</dbReference>
<dbReference type="GO" id="GO:0005874">
    <property type="term" value="C:microtubule"/>
    <property type="evidence" value="ECO:0007669"/>
    <property type="project" value="UniProtKB-KW"/>
</dbReference>
<dbReference type="InterPro" id="IPR036961">
    <property type="entry name" value="Kinesin_motor_dom_sf"/>
</dbReference>
<dbReference type="InterPro" id="IPR027417">
    <property type="entry name" value="P-loop_NTPase"/>
</dbReference>
<dbReference type="EMBL" id="GBRH01166901">
    <property type="protein sequence ID" value="JAE30995.1"/>
    <property type="molecule type" value="Transcribed_RNA"/>
</dbReference>
<accession>A0A0A9H174</accession>
<reference evidence="5" key="2">
    <citation type="journal article" date="2015" name="Data Brief">
        <title>Shoot transcriptome of the giant reed, Arundo donax.</title>
        <authorList>
            <person name="Barrero R.A."/>
            <person name="Guerrero F.D."/>
            <person name="Moolhuijzen P."/>
            <person name="Goolsby J.A."/>
            <person name="Tidwell J."/>
            <person name="Bellgard S.E."/>
            <person name="Bellgard M.I."/>
        </authorList>
    </citation>
    <scope>NUCLEOTIDE SEQUENCE</scope>
    <source>
        <tissue evidence="5">Shoot tissue taken approximately 20 cm above the soil surface</tissue>
    </source>
</reference>
<keyword evidence="2" id="KW-0505">Motor protein</keyword>
<dbReference type="InterPro" id="IPR001752">
    <property type="entry name" value="Kinesin_motor_dom"/>
</dbReference>
<proteinExistence type="inferred from homology"/>
<dbReference type="Pfam" id="PF00225">
    <property type="entry name" value="Kinesin"/>
    <property type="match status" value="1"/>
</dbReference>
<comment type="caution">
    <text evidence="3">Lacks conserved residue(s) required for the propagation of feature annotation.</text>
</comment>
<evidence type="ECO:0000313" key="5">
    <source>
        <dbReference type="EMBL" id="JAE30995.1"/>
    </source>
</evidence>
<name>A0A0A9H174_ARUDO</name>
<dbReference type="AlphaFoldDB" id="A0A0A9H174"/>
<organism evidence="5">
    <name type="scientific">Arundo donax</name>
    <name type="common">Giant reed</name>
    <name type="synonym">Donax arundinaceus</name>
    <dbReference type="NCBI Taxonomy" id="35708"/>
    <lineage>
        <taxon>Eukaryota</taxon>
        <taxon>Viridiplantae</taxon>
        <taxon>Streptophyta</taxon>
        <taxon>Embryophyta</taxon>
        <taxon>Tracheophyta</taxon>
        <taxon>Spermatophyta</taxon>
        <taxon>Magnoliopsida</taxon>
        <taxon>Liliopsida</taxon>
        <taxon>Poales</taxon>
        <taxon>Poaceae</taxon>
        <taxon>PACMAD clade</taxon>
        <taxon>Arundinoideae</taxon>
        <taxon>Arundineae</taxon>
        <taxon>Arundo</taxon>
    </lineage>
</organism>
<feature type="domain" description="Kinesin motor" evidence="4">
    <location>
        <begin position="1"/>
        <end position="61"/>
    </location>
</feature>
<protein>
    <recommendedName>
        <fullName evidence="4">Kinesin motor domain-containing protein</fullName>
    </recommendedName>
</protein>
<dbReference type="GO" id="GO:0007018">
    <property type="term" value="P:microtubule-based movement"/>
    <property type="evidence" value="ECO:0007669"/>
    <property type="project" value="InterPro"/>
</dbReference>
<evidence type="ECO:0000259" key="4">
    <source>
        <dbReference type="PROSITE" id="PS50067"/>
    </source>
</evidence>
<dbReference type="GO" id="GO:0008017">
    <property type="term" value="F:microtubule binding"/>
    <property type="evidence" value="ECO:0007669"/>
    <property type="project" value="InterPro"/>
</dbReference>
<reference evidence="5" key="1">
    <citation type="submission" date="2014-09" db="EMBL/GenBank/DDBJ databases">
        <authorList>
            <person name="Magalhaes I.L.F."/>
            <person name="Oliveira U."/>
            <person name="Santos F.R."/>
            <person name="Vidigal T.H.D.A."/>
            <person name="Brescovit A.D."/>
            <person name="Santos A.J."/>
        </authorList>
    </citation>
    <scope>NUCLEOTIDE SEQUENCE</scope>
    <source>
        <tissue evidence="5">Shoot tissue taken approximately 20 cm above the soil surface</tissue>
    </source>
</reference>
<evidence type="ECO:0000256" key="1">
    <source>
        <dbReference type="ARBA" id="ARBA00022701"/>
    </source>
</evidence>
<evidence type="ECO:0000256" key="3">
    <source>
        <dbReference type="PROSITE-ProRule" id="PRU00283"/>
    </source>
</evidence>
<comment type="similarity">
    <text evidence="3">Belongs to the TRAFAC class myosin-kinesin ATPase superfamily. Kinesin family.</text>
</comment>
<dbReference type="GO" id="GO:0005524">
    <property type="term" value="F:ATP binding"/>
    <property type="evidence" value="ECO:0007669"/>
    <property type="project" value="InterPro"/>
</dbReference>
<dbReference type="GO" id="GO:0003777">
    <property type="term" value="F:microtubule motor activity"/>
    <property type="evidence" value="ECO:0007669"/>
    <property type="project" value="InterPro"/>
</dbReference>
<keyword evidence="1" id="KW-0493">Microtubule</keyword>
<dbReference type="SUPFAM" id="SSF52540">
    <property type="entry name" value="P-loop containing nucleoside triphosphate hydrolases"/>
    <property type="match status" value="1"/>
</dbReference>